<proteinExistence type="predicted"/>
<sequence>METREERNVDKKLIETVKRQIMEARNILEESGDEIPLDALKELQDHCILFKYFPELNEFISESGIEGLIYDLLNGGRAVAIMQ</sequence>
<dbReference type="Proteomes" id="UP000809273">
    <property type="component" value="Unassembled WGS sequence"/>
</dbReference>
<reference evidence="1" key="1">
    <citation type="journal article" date="2021" name="Environ. Microbiol.">
        <title>Genomic characterization of three novel Desulfobacterota classes expand the metabolic and phylogenetic diversity of the phylum.</title>
        <authorList>
            <person name="Murphy C.L."/>
            <person name="Biggerstaff J."/>
            <person name="Eichhorn A."/>
            <person name="Ewing E."/>
            <person name="Shahan R."/>
            <person name="Soriano D."/>
            <person name="Stewart S."/>
            <person name="VanMol K."/>
            <person name="Walker R."/>
            <person name="Walters P."/>
            <person name="Elshahed M.S."/>
            <person name="Youssef N.H."/>
        </authorList>
    </citation>
    <scope>NUCLEOTIDE SEQUENCE</scope>
    <source>
        <strain evidence="1">Zod_Metabat.24</strain>
    </source>
</reference>
<name>A0A9D8PMS5_9DELT</name>
<gene>
    <name evidence="1" type="ORF">JW984_05000</name>
</gene>
<protein>
    <submittedName>
        <fullName evidence="1">Uncharacterized protein</fullName>
    </submittedName>
</protein>
<dbReference type="AlphaFoldDB" id="A0A9D8PMS5"/>
<organism evidence="1 2">
    <name type="scientific">Candidatus Zymogenus saltonus</name>
    <dbReference type="NCBI Taxonomy" id="2844893"/>
    <lineage>
        <taxon>Bacteria</taxon>
        <taxon>Deltaproteobacteria</taxon>
        <taxon>Candidatus Zymogenia</taxon>
        <taxon>Candidatus Zymogeniales</taxon>
        <taxon>Candidatus Zymogenaceae</taxon>
        <taxon>Candidatus Zymogenus</taxon>
    </lineage>
</organism>
<reference evidence="1" key="2">
    <citation type="submission" date="2021-01" db="EMBL/GenBank/DDBJ databases">
        <authorList>
            <person name="Hahn C.R."/>
            <person name="Youssef N.H."/>
            <person name="Elshahed M."/>
        </authorList>
    </citation>
    <scope>NUCLEOTIDE SEQUENCE</scope>
    <source>
        <strain evidence="1">Zod_Metabat.24</strain>
    </source>
</reference>
<accession>A0A9D8PMS5</accession>
<comment type="caution">
    <text evidence="1">The sequence shown here is derived from an EMBL/GenBank/DDBJ whole genome shotgun (WGS) entry which is preliminary data.</text>
</comment>
<evidence type="ECO:0000313" key="2">
    <source>
        <dbReference type="Proteomes" id="UP000809273"/>
    </source>
</evidence>
<dbReference type="EMBL" id="JAFGIX010000025">
    <property type="protein sequence ID" value="MBN1572539.1"/>
    <property type="molecule type" value="Genomic_DNA"/>
</dbReference>
<evidence type="ECO:0000313" key="1">
    <source>
        <dbReference type="EMBL" id="MBN1572539.1"/>
    </source>
</evidence>